<evidence type="ECO:0000313" key="4">
    <source>
        <dbReference type="EMBL" id="CAF3797498.1"/>
    </source>
</evidence>
<evidence type="ECO:0000313" key="6">
    <source>
        <dbReference type="EMBL" id="CAF3985178.1"/>
    </source>
</evidence>
<organism evidence="2 7">
    <name type="scientific">Rotaria magnacalcarata</name>
    <dbReference type="NCBI Taxonomy" id="392030"/>
    <lineage>
        <taxon>Eukaryota</taxon>
        <taxon>Metazoa</taxon>
        <taxon>Spiralia</taxon>
        <taxon>Gnathifera</taxon>
        <taxon>Rotifera</taxon>
        <taxon>Eurotatoria</taxon>
        <taxon>Bdelloidea</taxon>
        <taxon>Philodinida</taxon>
        <taxon>Philodinidae</taxon>
        <taxon>Rotaria</taxon>
    </lineage>
</organism>
<gene>
    <name evidence="4" type="ORF">BYL167_LOCUS2805</name>
    <name evidence="2" type="ORF">CJN711_LOCUS22225</name>
    <name evidence="6" type="ORF">GIL414_LOCUS10898</name>
    <name evidence="1" type="ORF">KQP761_LOCUS7893</name>
    <name evidence="3" type="ORF">MBJ925_LOCUS11506</name>
    <name evidence="5" type="ORF">SMN809_LOCUS8726</name>
</gene>
<dbReference type="Proteomes" id="UP000681967">
    <property type="component" value="Unassembled WGS sequence"/>
</dbReference>
<comment type="caution">
    <text evidence="2">The sequence shown here is derived from an EMBL/GenBank/DDBJ whole genome shotgun (WGS) entry which is preliminary data.</text>
</comment>
<dbReference type="Proteomes" id="UP000663834">
    <property type="component" value="Unassembled WGS sequence"/>
</dbReference>
<dbReference type="AlphaFoldDB" id="A0A815LH62"/>
<name>A0A815LH62_9BILA</name>
<dbReference type="EMBL" id="CAJNOW010002804">
    <property type="protein sequence ID" value="CAF1364300.1"/>
    <property type="molecule type" value="Genomic_DNA"/>
</dbReference>
<dbReference type="SUPFAM" id="SSF50249">
    <property type="entry name" value="Nucleic acid-binding proteins"/>
    <property type="match status" value="1"/>
</dbReference>
<dbReference type="Proteomes" id="UP000663855">
    <property type="component" value="Unassembled WGS sequence"/>
</dbReference>
<dbReference type="Gene3D" id="2.40.50.140">
    <property type="entry name" value="Nucleic acid-binding proteins"/>
    <property type="match status" value="1"/>
</dbReference>
<dbReference type="Proteomes" id="UP000663824">
    <property type="component" value="Unassembled WGS sequence"/>
</dbReference>
<dbReference type="EMBL" id="CAJNRE010005091">
    <property type="protein sequence ID" value="CAF2041808.1"/>
    <property type="molecule type" value="Genomic_DNA"/>
</dbReference>
<reference evidence="2" key="1">
    <citation type="submission" date="2021-02" db="EMBL/GenBank/DDBJ databases">
        <authorList>
            <person name="Nowell W R."/>
        </authorList>
    </citation>
    <scope>NUCLEOTIDE SEQUENCE</scope>
</reference>
<dbReference type="Proteomes" id="UP000681720">
    <property type="component" value="Unassembled WGS sequence"/>
</dbReference>
<protein>
    <submittedName>
        <fullName evidence="2">Uncharacterized protein</fullName>
    </submittedName>
</protein>
<dbReference type="Proteomes" id="UP000676336">
    <property type="component" value="Unassembled WGS sequence"/>
</dbReference>
<evidence type="ECO:0000313" key="7">
    <source>
        <dbReference type="Proteomes" id="UP000663855"/>
    </source>
</evidence>
<evidence type="ECO:0000313" key="3">
    <source>
        <dbReference type="EMBL" id="CAF2041808.1"/>
    </source>
</evidence>
<sequence>MKRGFNMIQNANISNSKPNATLEGVVVAVTNISDNQADKKGKYWTALISDSNQNMNRITKYLSSRINCSLHVKMVEHLNNQHGVKLNKLKFNGDNTYVASSETIATPKVLSFAPLCTQITTIKNIESMTDGEYLSLTCKIIDVGFDETVFFNNGQKRVQKLKRTAIVADKTDSINMNIWENQFNLIEKDLSYIIKLAKVKIFNDDISITTTTHTIFEAIPDIGDVNCSTSVQISHESAASGVITSIGIVEERCSCPKCYSTDVECNDKTIKCIRCKSRSLFIKPSIQQTEIKLNLIDVNRNMFEFIADTLKVQALLEQCGHQDLSRVDLVEQEDVLLALSSINVLVNFNPKNMHINTIVLNNVENN</sequence>
<dbReference type="EMBL" id="CAJOBI010002718">
    <property type="protein sequence ID" value="CAF3941146.1"/>
    <property type="molecule type" value="Genomic_DNA"/>
</dbReference>
<dbReference type="InterPro" id="IPR012340">
    <property type="entry name" value="NA-bd_OB-fold"/>
</dbReference>
<proteinExistence type="predicted"/>
<dbReference type="OrthoDB" id="10050862at2759"/>
<evidence type="ECO:0000313" key="2">
    <source>
        <dbReference type="EMBL" id="CAF1406000.1"/>
    </source>
</evidence>
<accession>A0A815LH62</accession>
<dbReference type="EMBL" id="CAJOBH010000509">
    <property type="protein sequence ID" value="CAF3797498.1"/>
    <property type="molecule type" value="Genomic_DNA"/>
</dbReference>
<dbReference type="EMBL" id="CAJOBJ010003984">
    <property type="protein sequence ID" value="CAF3985178.1"/>
    <property type="molecule type" value="Genomic_DNA"/>
</dbReference>
<dbReference type="EMBL" id="CAJNOV010010439">
    <property type="protein sequence ID" value="CAF1406000.1"/>
    <property type="molecule type" value="Genomic_DNA"/>
</dbReference>
<evidence type="ECO:0000313" key="1">
    <source>
        <dbReference type="EMBL" id="CAF1364300.1"/>
    </source>
</evidence>
<evidence type="ECO:0000313" key="5">
    <source>
        <dbReference type="EMBL" id="CAF3941146.1"/>
    </source>
</evidence>